<proteinExistence type="predicted"/>
<dbReference type="EMBL" id="CP002581">
    <property type="protein sequence ID" value="AJK48801.1"/>
    <property type="molecule type" value="Genomic_DNA"/>
</dbReference>
<organism evidence="3 4">
    <name type="scientific">Burkholderia plantarii</name>
    <dbReference type="NCBI Taxonomy" id="41899"/>
    <lineage>
        <taxon>Bacteria</taxon>
        <taxon>Pseudomonadati</taxon>
        <taxon>Pseudomonadota</taxon>
        <taxon>Betaproteobacteria</taxon>
        <taxon>Burkholderiales</taxon>
        <taxon>Burkholderiaceae</taxon>
        <taxon>Burkholderia</taxon>
    </lineage>
</organism>
<accession>A0A0B6S986</accession>
<dbReference type="Gene3D" id="3.40.50.1820">
    <property type="entry name" value="alpha/beta hydrolase"/>
    <property type="match status" value="1"/>
</dbReference>
<evidence type="ECO:0000256" key="2">
    <source>
        <dbReference type="SAM" id="SignalP"/>
    </source>
</evidence>
<gene>
    <name evidence="3" type="ORF">BGL_2c07170</name>
</gene>
<dbReference type="SUPFAM" id="SSF53474">
    <property type="entry name" value="alpha/beta-Hydrolases"/>
    <property type="match status" value="1"/>
</dbReference>
<dbReference type="PANTHER" id="PTHR35560:SF3">
    <property type="entry name" value="PEPTIDASE S9 PROLYL OLIGOPEPTIDASE CATALYTIC DOMAIN-CONTAINING PROTEIN"/>
    <property type="match status" value="1"/>
</dbReference>
<dbReference type="Proteomes" id="UP000031838">
    <property type="component" value="Chromosome 2"/>
</dbReference>
<dbReference type="AlphaFoldDB" id="A0A0B6S986"/>
<name>A0A0B6S986_BURPL</name>
<reference evidence="3 4" key="2">
    <citation type="journal article" date="2016" name="Appl. Microbiol. Biotechnol.">
        <title>Mutations improving production and secretion of extracellular lipase by Burkholderia glumae PG1.</title>
        <authorList>
            <person name="Knapp A."/>
            <person name="Voget S."/>
            <person name="Gao R."/>
            <person name="Zaburannyi N."/>
            <person name="Krysciak D."/>
            <person name="Breuer M."/>
            <person name="Hauer B."/>
            <person name="Streit W.R."/>
            <person name="Muller R."/>
            <person name="Daniel R."/>
            <person name="Jaeger K.E."/>
        </authorList>
    </citation>
    <scope>NUCLEOTIDE SEQUENCE [LARGE SCALE GENOMIC DNA]</scope>
    <source>
        <strain evidence="3 4">PG1</strain>
    </source>
</reference>
<reference evidence="4" key="1">
    <citation type="submission" date="2011-03" db="EMBL/GenBank/DDBJ databases">
        <authorList>
            <person name="Voget S."/>
            <person name="Streit W.R."/>
            <person name="Jaeger K.E."/>
            <person name="Daniel R."/>
        </authorList>
    </citation>
    <scope>NUCLEOTIDE SEQUENCE [LARGE SCALE GENOMIC DNA]</scope>
    <source>
        <strain evidence="4">PG1</strain>
    </source>
</reference>
<evidence type="ECO:0000256" key="1">
    <source>
        <dbReference type="SAM" id="MobiDB-lite"/>
    </source>
</evidence>
<evidence type="ECO:0000313" key="4">
    <source>
        <dbReference type="Proteomes" id="UP000031838"/>
    </source>
</evidence>
<dbReference type="HOGENOM" id="CLU_023751_0_0_4"/>
<feature type="chain" id="PRO_5002122323" evidence="2">
    <location>
        <begin position="24"/>
        <end position="379"/>
    </location>
</feature>
<feature type="region of interest" description="Disordered" evidence="1">
    <location>
        <begin position="35"/>
        <end position="55"/>
    </location>
</feature>
<evidence type="ECO:0000313" key="3">
    <source>
        <dbReference type="EMBL" id="AJK48801.1"/>
    </source>
</evidence>
<dbReference type="RefSeq" id="WP_123863702.1">
    <property type="nucleotide sequence ID" value="NZ_CP002581.1"/>
</dbReference>
<keyword evidence="2" id="KW-0732">Signal</keyword>
<sequence length="379" mass="40150">MPGLSRWLSLACAPFALSVITLAAVAARPDPAAVPAAPPSAVASAPPAPVASRERDLVATPVPTVQPGRLTIASRAGPFVLPIAVSRDWTRRQAGVTRAVVVIPGWPRRDLRSGEHAAMLAGTAARGTLLVTPQFLTGTDVAAHHLSANTLRWSANGWPRGEPSLDAAGLGSFEVVDQIFRRLADRTVFPNLRTIVLAGHSAGGQLVQRYVAIGQGEAVLGGAPIHVRYVVANPASYLYLSDERPDAEGSFRPFDAASCPDFDDWTYGLRTGMPSYPARLATPEAIRARYLQRDVTYLLGTDDNDPHADGQDLSCAAEAQGATRHARGKAFYAYLHLLDPHTAQRLIEVPGVGHSSYRIYAAPCGMSALFDRPGCGAGG</sequence>
<dbReference type="PANTHER" id="PTHR35560">
    <property type="entry name" value="BLL0132 PROTEIN"/>
    <property type="match status" value="1"/>
</dbReference>
<dbReference type="KEGG" id="bgp:BGL_2c07170"/>
<feature type="compositionally biased region" description="Low complexity" evidence="1">
    <location>
        <begin position="35"/>
        <end position="45"/>
    </location>
</feature>
<keyword evidence="4" id="KW-1185">Reference proteome</keyword>
<protein>
    <submittedName>
        <fullName evidence="3">Putative exported protein</fullName>
    </submittedName>
</protein>
<dbReference type="InterPro" id="IPR029058">
    <property type="entry name" value="AB_hydrolase_fold"/>
</dbReference>
<feature type="signal peptide" evidence="2">
    <location>
        <begin position="1"/>
        <end position="23"/>
    </location>
</feature>